<dbReference type="RefSeq" id="WP_349642059.1">
    <property type="nucleotide sequence ID" value="NZ_CAWVOH010000002.1"/>
</dbReference>
<evidence type="ECO:0000259" key="3">
    <source>
        <dbReference type="Pfam" id="PF02517"/>
    </source>
</evidence>
<accession>A0ABM9N5T2</accession>
<feature type="transmembrane region" description="Helical" evidence="2">
    <location>
        <begin position="159"/>
        <end position="177"/>
    </location>
</feature>
<sequence length="227" mass="25850">MKQSELKFYQVALITVGLSILWTGLSRFFNLFSVASYNTMFRSATTIFWHVLAPMALAYLAFFIVMTKLGRVEQVYQKQPDIQHRSTKVIFGLIVTAMLLFAAWNLYHHLLPILENWSGQAGMRLGMAFLSTFFVGLTEESVFRGFALSEFRKRYSEQVSCLLSLLLFGLWHFPNVIAGAPFLQAFLQVFSTMIIGAGLYMTVRLSKSIWGGVAMHCFWDFALVIAH</sequence>
<comment type="caution">
    <text evidence="4">The sequence shown here is derived from an EMBL/GenBank/DDBJ whole genome shotgun (WGS) entry which is preliminary data.</text>
</comment>
<keyword evidence="4" id="KW-0378">Hydrolase</keyword>
<dbReference type="GO" id="GO:0006508">
    <property type="term" value="P:proteolysis"/>
    <property type="evidence" value="ECO:0007669"/>
    <property type="project" value="UniProtKB-KW"/>
</dbReference>
<organism evidence="4 5">
    <name type="scientific">Eupransor demetentiae</name>
    <dbReference type="NCBI Taxonomy" id="3109584"/>
    <lineage>
        <taxon>Bacteria</taxon>
        <taxon>Bacillati</taxon>
        <taxon>Bacillota</taxon>
        <taxon>Bacilli</taxon>
        <taxon>Lactobacillales</taxon>
        <taxon>Lactobacillaceae</taxon>
        <taxon>Eupransor</taxon>
    </lineage>
</organism>
<protein>
    <submittedName>
        <fullName evidence="4">CAAX protease family (YdiL)</fullName>
    </submittedName>
</protein>
<feature type="transmembrane region" description="Helical" evidence="2">
    <location>
        <begin position="183"/>
        <end position="202"/>
    </location>
</feature>
<evidence type="ECO:0000256" key="1">
    <source>
        <dbReference type="ARBA" id="ARBA00009067"/>
    </source>
</evidence>
<feature type="transmembrane region" description="Helical" evidence="2">
    <location>
        <begin position="47"/>
        <end position="69"/>
    </location>
</feature>
<dbReference type="Proteomes" id="UP001314241">
    <property type="component" value="Unassembled WGS sequence"/>
</dbReference>
<keyword evidence="2" id="KW-1133">Transmembrane helix</keyword>
<comment type="similarity">
    <text evidence="1">Belongs to the UPF0177 family.</text>
</comment>
<keyword evidence="2" id="KW-0472">Membrane</keyword>
<evidence type="ECO:0000313" key="5">
    <source>
        <dbReference type="Proteomes" id="UP001314241"/>
    </source>
</evidence>
<proteinExistence type="inferred from homology"/>
<name>A0ABM9N5T2_9LACO</name>
<evidence type="ECO:0000256" key="2">
    <source>
        <dbReference type="SAM" id="Phobius"/>
    </source>
</evidence>
<feature type="transmembrane region" description="Helical" evidence="2">
    <location>
        <begin position="127"/>
        <end position="147"/>
    </location>
</feature>
<feature type="domain" description="CAAX prenyl protease 2/Lysostaphin resistance protein A-like" evidence="3">
    <location>
        <begin position="125"/>
        <end position="221"/>
    </location>
</feature>
<reference evidence="4 5" key="1">
    <citation type="submission" date="2024-01" db="EMBL/GenBank/DDBJ databases">
        <authorList>
            <person name="Botero Cardona J."/>
        </authorList>
    </citation>
    <scope>NUCLEOTIDE SEQUENCE [LARGE SCALE GENOMIC DNA]</scope>
    <source>
        <strain evidence="4 5">LMG 33000</strain>
    </source>
</reference>
<keyword evidence="4" id="KW-0645">Protease</keyword>
<dbReference type="GO" id="GO:0008233">
    <property type="term" value="F:peptidase activity"/>
    <property type="evidence" value="ECO:0007669"/>
    <property type="project" value="UniProtKB-KW"/>
</dbReference>
<dbReference type="EMBL" id="CAWVOH010000002">
    <property type="protein sequence ID" value="CAK8054511.1"/>
    <property type="molecule type" value="Genomic_DNA"/>
</dbReference>
<feature type="transmembrane region" description="Helical" evidence="2">
    <location>
        <begin position="12"/>
        <end position="35"/>
    </location>
</feature>
<gene>
    <name evidence="4" type="ORF">R54876_GBNLAHCA_01080</name>
</gene>
<dbReference type="Pfam" id="PF02517">
    <property type="entry name" value="Rce1-like"/>
    <property type="match status" value="1"/>
</dbReference>
<evidence type="ECO:0000313" key="4">
    <source>
        <dbReference type="EMBL" id="CAK8054511.1"/>
    </source>
</evidence>
<keyword evidence="5" id="KW-1185">Reference proteome</keyword>
<feature type="transmembrane region" description="Helical" evidence="2">
    <location>
        <begin position="89"/>
        <end position="107"/>
    </location>
</feature>
<keyword evidence="2" id="KW-0812">Transmembrane</keyword>
<dbReference type="InterPro" id="IPR003675">
    <property type="entry name" value="Rce1/LyrA-like_dom"/>
</dbReference>